<dbReference type="InterPro" id="IPR003439">
    <property type="entry name" value="ABC_transporter-like_ATP-bd"/>
</dbReference>
<dbReference type="SUPFAM" id="SSF52540">
    <property type="entry name" value="P-loop containing nucleoside triphosphate hydrolases"/>
    <property type="match status" value="1"/>
</dbReference>
<proteinExistence type="inferred from homology"/>
<gene>
    <name evidence="6" type="ORF">HLA91_10690</name>
</gene>
<dbReference type="AlphaFoldDB" id="A0A849ASN3"/>
<dbReference type="SMART" id="SM00382">
    <property type="entry name" value="AAA"/>
    <property type="match status" value="1"/>
</dbReference>
<reference evidence="6 7" key="1">
    <citation type="submission" date="2020-05" db="EMBL/GenBank/DDBJ databases">
        <title>MicrobeNet Type strains.</title>
        <authorList>
            <person name="Nicholson A.C."/>
        </authorList>
    </citation>
    <scope>NUCLEOTIDE SEQUENCE [LARGE SCALE GENOMIC DNA]</scope>
    <source>
        <strain evidence="6 7">CCUG 46604</strain>
    </source>
</reference>
<dbReference type="FunFam" id="3.40.50.300:FF:000016">
    <property type="entry name" value="Oligopeptide ABC transporter ATP-binding component"/>
    <property type="match status" value="1"/>
</dbReference>
<dbReference type="RefSeq" id="WP_170274654.1">
    <property type="nucleotide sequence ID" value="NZ_BAAAKH010000005.1"/>
</dbReference>
<evidence type="ECO:0000256" key="2">
    <source>
        <dbReference type="ARBA" id="ARBA00022448"/>
    </source>
</evidence>
<comment type="caution">
    <text evidence="6">The sequence shown here is derived from an EMBL/GenBank/DDBJ whole genome shotgun (WGS) entry which is preliminary data.</text>
</comment>
<dbReference type="Gene3D" id="3.40.50.300">
    <property type="entry name" value="P-loop containing nucleotide triphosphate hydrolases"/>
    <property type="match status" value="1"/>
</dbReference>
<dbReference type="GO" id="GO:0055085">
    <property type="term" value="P:transmembrane transport"/>
    <property type="evidence" value="ECO:0007669"/>
    <property type="project" value="UniProtKB-ARBA"/>
</dbReference>
<dbReference type="InterPro" id="IPR027417">
    <property type="entry name" value="P-loop_NTPase"/>
</dbReference>
<dbReference type="PROSITE" id="PS50893">
    <property type="entry name" value="ABC_TRANSPORTER_2"/>
    <property type="match status" value="1"/>
</dbReference>
<dbReference type="PROSITE" id="PS00211">
    <property type="entry name" value="ABC_TRANSPORTER_1"/>
    <property type="match status" value="1"/>
</dbReference>
<protein>
    <submittedName>
        <fullName evidence="6">ABC transporter ATP-binding protein</fullName>
    </submittedName>
</protein>
<accession>A0A849ASN3</accession>
<evidence type="ECO:0000313" key="6">
    <source>
        <dbReference type="EMBL" id="NNG79829.1"/>
    </source>
</evidence>
<dbReference type="Proteomes" id="UP000549517">
    <property type="component" value="Unassembled WGS sequence"/>
</dbReference>
<name>A0A849ASN3_9MICO</name>
<keyword evidence="2" id="KW-0813">Transport</keyword>
<evidence type="ECO:0000256" key="4">
    <source>
        <dbReference type="ARBA" id="ARBA00022840"/>
    </source>
</evidence>
<sequence length="285" mass="31154">MTENAAVLEAQQLTKTFTLRNAIGFRTSEVHAVDGVSFSIQPGETYGLVGESGCGKSTTGRMLQALIEPTSGNILFHGQPISECNRAEQQTYRSKVQMIFQDPNSSLNPRKRIGSILNETLVIQGIRDRGERNKRIVAAIEEVGFGEEHLVRYPHEFSGGQRQRIGIARALVTHPEVILCDEAVSALDVSIQAQILNLLNRIQDEHGLSYLFISHDLSVVRYIADRIGVMCKGRLVEEAPVDELFAHPKDDYTKKLLDSIPHAHPRATAAVSTTSGATAGEGGAL</sequence>
<dbReference type="GO" id="GO:0005524">
    <property type="term" value="F:ATP binding"/>
    <property type="evidence" value="ECO:0007669"/>
    <property type="project" value="UniProtKB-KW"/>
</dbReference>
<dbReference type="GO" id="GO:0016887">
    <property type="term" value="F:ATP hydrolysis activity"/>
    <property type="evidence" value="ECO:0007669"/>
    <property type="project" value="InterPro"/>
</dbReference>
<dbReference type="CDD" id="cd03257">
    <property type="entry name" value="ABC_NikE_OppD_transporters"/>
    <property type="match status" value="1"/>
</dbReference>
<dbReference type="PANTHER" id="PTHR43776:SF7">
    <property type="entry name" value="D,D-DIPEPTIDE TRANSPORT ATP-BINDING PROTEIN DDPF-RELATED"/>
    <property type="match status" value="1"/>
</dbReference>
<dbReference type="InterPro" id="IPR050319">
    <property type="entry name" value="ABC_transp_ATP-bind"/>
</dbReference>
<comment type="similarity">
    <text evidence="1">Belongs to the ABC transporter superfamily.</text>
</comment>
<keyword evidence="4 6" id="KW-0067">ATP-binding</keyword>
<dbReference type="InterPro" id="IPR017871">
    <property type="entry name" value="ABC_transporter-like_CS"/>
</dbReference>
<evidence type="ECO:0000313" key="7">
    <source>
        <dbReference type="Proteomes" id="UP000549517"/>
    </source>
</evidence>
<dbReference type="PANTHER" id="PTHR43776">
    <property type="entry name" value="TRANSPORT ATP-BINDING PROTEIN"/>
    <property type="match status" value="1"/>
</dbReference>
<feature type="domain" description="ABC transporter" evidence="5">
    <location>
        <begin position="8"/>
        <end position="257"/>
    </location>
</feature>
<evidence type="ECO:0000256" key="1">
    <source>
        <dbReference type="ARBA" id="ARBA00005417"/>
    </source>
</evidence>
<dbReference type="EMBL" id="JABEMC010000007">
    <property type="protein sequence ID" value="NNG79829.1"/>
    <property type="molecule type" value="Genomic_DNA"/>
</dbReference>
<keyword evidence="3" id="KW-0547">Nucleotide-binding</keyword>
<dbReference type="Pfam" id="PF00005">
    <property type="entry name" value="ABC_tran"/>
    <property type="match status" value="1"/>
</dbReference>
<dbReference type="InterPro" id="IPR003593">
    <property type="entry name" value="AAA+_ATPase"/>
</dbReference>
<evidence type="ECO:0000259" key="5">
    <source>
        <dbReference type="PROSITE" id="PS50893"/>
    </source>
</evidence>
<evidence type="ECO:0000256" key="3">
    <source>
        <dbReference type="ARBA" id="ARBA00022741"/>
    </source>
</evidence>
<organism evidence="6 7">
    <name type="scientific">Brevibacterium luteolum</name>
    <dbReference type="NCBI Taxonomy" id="199591"/>
    <lineage>
        <taxon>Bacteria</taxon>
        <taxon>Bacillati</taxon>
        <taxon>Actinomycetota</taxon>
        <taxon>Actinomycetes</taxon>
        <taxon>Micrococcales</taxon>
        <taxon>Brevibacteriaceae</taxon>
        <taxon>Brevibacterium</taxon>
    </lineage>
</organism>